<dbReference type="AlphaFoldDB" id="A0A4Q0S629"/>
<dbReference type="CDD" id="cd05254">
    <property type="entry name" value="dTDP_HR_like_SDR_e"/>
    <property type="match status" value="1"/>
</dbReference>
<evidence type="ECO:0000313" key="9">
    <source>
        <dbReference type="Proteomes" id="UP000289546"/>
    </source>
</evidence>
<reference evidence="8 9" key="1">
    <citation type="submission" date="2015-04" db="EMBL/GenBank/DDBJ databases">
        <title>Comparative genomics of rhizobia nodulating Arachis hypogaea in China.</title>
        <authorList>
            <person name="Li Y."/>
        </authorList>
    </citation>
    <scope>NUCLEOTIDE SEQUENCE [LARGE SCALE GENOMIC DNA]</scope>
    <source>
        <strain evidence="8 9">CCBAU 51757</strain>
    </source>
</reference>
<evidence type="ECO:0000256" key="6">
    <source>
        <dbReference type="RuleBase" id="RU364082"/>
    </source>
</evidence>
<dbReference type="PANTHER" id="PTHR10491:SF4">
    <property type="entry name" value="METHIONINE ADENOSYLTRANSFERASE 2 SUBUNIT BETA"/>
    <property type="match status" value="1"/>
</dbReference>
<dbReference type="Gene3D" id="3.40.50.720">
    <property type="entry name" value="NAD(P)-binding Rossmann-like Domain"/>
    <property type="match status" value="1"/>
</dbReference>
<dbReference type="NCBIfam" id="TIGR01214">
    <property type="entry name" value="rmlD"/>
    <property type="match status" value="1"/>
</dbReference>
<evidence type="ECO:0000313" key="8">
    <source>
        <dbReference type="EMBL" id="RXH31443.1"/>
    </source>
</evidence>
<comment type="cofactor">
    <cofactor evidence="6">
        <name>Mg(2+)</name>
        <dbReference type="ChEBI" id="CHEBI:18420"/>
    </cofactor>
    <text evidence="6">Binds 1 Mg(2+) ion per monomer.</text>
</comment>
<dbReference type="GO" id="GO:0008831">
    <property type="term" value="F:dTDP-4-dehydrorhamnose reductase activity"/>
    <property type="evidence" value="ECO:0007669"/>
    <property type="project" value="UniProtKB-EC"/>
</dbReference>
<dbReference type="SUPFAM" id="SSF51735">
    <property type="entry name" value="NAD(P)-binding Rossmann-fold domains"/>
    <property type="match status" value="1"/>
</dbReference>
<evidence type="ECO:0000259" key="7">
    <source>
        <dbReference type="Pfam" id="PF04321"/>
    </source>
</evidence>
<accession>A0A4Q0S629</accession>
<keyword evidence="6" id="KW-0521">NADP</keyword>
<dbReference type="InterPro" id="IPR036291">
    <property type="entry name" value="NAD(P)-bd_dom_sf"/>
</dbReference>
<dbReference type="Pfam" id="PF04321">
    <property type="entry name" value="RmlD_sub_bind"/>
    <property type="match status" value="1"/>
</dbReference>
<name>A0A4Q0S629_9BRAD</name>
<comment type="function">
    <text evidence="6">Catalyzes the reduction of dTDP-6-deoxy-L-lyxo-4-hexulose to yield dTDP-L-rhamnose.</text>
</comment>
<organism evidence="8 9">
    <name type="scientific">Bradyrhizobium nanningense</name>
    <dbReference type="NCBI Taxonomy" id="1325118"/>
    <lineage>
        <taxon>Bacteria</taxon>
        <taxon>Pseudomonadati</taxon>
        <taxon>Pseudomonadota</taxon>
        <taxon>Alphaproteobacteria</taxon>
        <taxon>Hyphomicrobiales</taxon>
        <taxon>Nitrobacteraceae</taxon>
        <taxon>Bradyrhizobium</taxon>
    </lineage>
</organism>
<protein>
    <recommendedName>
        <fullName evidence="4 6">dTDP-4-dehydrorhamnose reductase</fullName>
        <ecNumber evidence="3 6">1.1.1.133</ecNumber>
    </recommendedName>
</protein>
<dbReference type="InterPro" id="IPR005913">
    <property type="entry name" value="dTDP_dehydrorham_reduct"/>
</dbReference>
<dbReference type="Gene3D" id="3.90.25.10">
    <property type="entry name" value="UDP-galactose 4-epimerase, domain 1"/>
    <property type="match status" value="1"/>
</dbReference>
<comment type="pathway">
    <text evidence="1 6">Carbohydrate biosynthesis; dTDP-L-rhamnose biosynthesis.</text>
</comment>
<dbReference type="Proteomes" id="UP000289546">
    <property type="component" value="Unassembled WGS sequence"/>
</dbReference>
<dbReference type="PANTHER" id="PTHR10491">
    <property type="entry name" value="DTDP-4-DEHYDRORHAMNOSE REDUCTASE"/>
    <property type="match status" value="1"/>
</dbReference>
<dbReference type="EMBL" id="LBJQ01000059">
    <property type="protein sequence ID" value="RXH31443.1"/>
    <property type="molecule type" value="Genomic_DNA"/>
</dbReference>
<sequence>MRLFVVGREGQVARSLREAAMKENDLVLQSVGRPEVDLLQTGAVAAAIARFRPDVVVNAAAYTAVDRAEDEPGVAFAINRDGAREVAAAAASEDVPIIHFSTDYVFDGKKPSPYEEYDAPNPQSVYGCSKLEGERAVMSANVRHIILRTSWVYAPFGSNFVRTIWRRLVEGQRLRIVNDQMGCPTYAPDLADAALALARRLIRTGWQSDYAGLTHVVGSEAVTWYDFALLIAKRYTAETAGSAEIIPVSSSEYAARALRPANSRLSTKRLQSVFDIRLPSLQTSLEDCIDRILKEQGGPS</sequence>
<comment type="similarity">
    <text evidence="2 6">Belongs to the dTDP-4-dehydrorhamnose reductase family.</text>
</comment>
<comment type="caution">
    <text evidence="8">The sequence shown here is derived from an EMBL/GenBank/DDBJ whole genome shotgun (WGS) entry which is preliminary data.</text>
</comment>
<evidence type="ECO:0000256" key="5">
    <source>
        <dbReference type="ARBA" id="ARBA00048200"/>
    </source>
</evidence>
<dbReference type="GO" id="GO:0019305">
    <property type="term" value="P:dTDP-rhamnose biosynthetic process"/>
    <property type="evidence" value="ECO:0007669"/>
    <property type="project" value="UniProtKB-UniPathway"/>
</dbReference>
<feature type="domain" description="RmlD-like substrate binding" evidence="7">
    <location>
        <begin position="1"/>
        <end position="292"/>
    </location>
</feature>
<dbReference type="OrthoDB" id="9803892at2"/>
<proteinExistence type="inferred from homology"/>
<dbReference type="RefSeq" id="WP_128917977.1">
    <property type="nucleotide sequence ID" value="NZ_LBJC01000026.1"/>
</dbReference>
<evidence type="ECO:0000256" key="2">
    <source>
        <dbReference type="ARBA" id="ARBA00010944"/>
    </source>
</evidence>
<keyword evidence="9" id="KW-1185">Reference proteome</keyword>
<evidence type="ECO:0000256" key="1">
    <source>
        <dbReference type="ARBA" id="ARBA00004781"/>
    </source>
</evidence>
<dbReference type="EC" id="1.1.1.133" evidence="3 6"/>
<gene>
    <name evidence="8" type="ORF">XH99_10910</name>
</gene>
<comment type="catalytic activity">
    <reaction evidence="5 6">
        <text>dTDP-beta-L-rhamnose + NADP(+) = dTDP-4-dehydro-beta-L-rhamnose + NADPH + H(+)</text>
        <dbReference type="Rhea" id="RHEA:21796"/>
        <dbReference type="ChEBI" id="CHEBI:15378"/>
        <dbReference type="ChEBI" id="CHEBI:57510"/>
        <dbReference type="ChEBI" id="CHEBI:57783"/>
        <dbReference type="ChEBI" id="CHEBI:58349"/>
        <dbReference type="ChEBI" id="CHEBI:62830"/>
        <dbReference type="EC" id="1.1.1.133"/>
    </reaction>
</comment>
<dbReference type="InterPro" id="IPR029903">
    <property type="entry name" value="RmlD-like-bd"/>
</dbReference>
<keyword evidence="6" id="KW-0560">Oxidoreductase</keyword>
<dbReference type="UniPathway" id="UPA00124"/>
<evidence type="ECO:0000256" key="4">
    <source>
        <dbReference type="ARBA" id="ARBA00017099"/>
    </source>
</evidence>
<evidence type="ECO:0000256" key="3">
    <source>
        <dbReference type="ARBA" id="ARBA00012929"/>
    </source>
</evidence>